<name>A0ABZ1IHI4_9PSEU</name>
<proteinExistence type="predicted"/>
<keyword evidence="1" id="KW-0560">Oxidoreductase</keyword>
<sequence>MPQLTVGEENGAPVELHYEDRGTGRPVVLIHGWPLSSRSWEAQVPALVEDGYRVITYDRRGFGQSSQPWEGYDYDTFADDLDKLLAALDLTDVTLVGFSMGGGEVARYVGRYGTSRVAKAVFAAAVPPYLYKDDAHPDGAFDQGVLTSFHDGIRADRPAFVEGFVTNFFSVKGRTDLVSPSVHAYNTAIAAFASPKGTLDCTTAFTKTDFREDLKAFTIPTLVIHGDSDAIVPFEASGKRTAEAIPDSRLVLVEDAPHGLNVTHAATFNAELLTFLRE</sequence>
<feature type="domain" description="AB hydrolase-1" evidence="2">
    <location>
        <begin position="26"/>
        <end position="264"/>
    </location>
</feature>
<dbReference type="Gene3D" id="3.40.50.1820">
    <property type="entry name" value="alpha/beta hydrolase"/>
    <property type="match status" value="1"/>
</dbReference>
<dbReference type="PRINTS" id="PR00412">
    <property type="entry name" value="EPOXHYDRLASE"/>
</dbReference>
<organism evidence="3 4">
    <name type="scientific">Amycolatopsis rhabdoformis</name>
    <dbReference type="NCBI Taxonomy" id="1448059"/>
    <lineage>
        <taxon>Bacteria</taxon>
        <taxon>Bacillati</taxon>
        <taxon>Actinomycetota</taxon>
        <taxon>Actinomycetes</taxon>
        <taxon>Pseudonocardiales</taxon>
        <taxon>Pseudonocardiaceae</taxon>
        <taxon>Amycolatopsis</taxon>
    </lineage>
</organism>
<dbReference type="Pfam" id="PF00561">
    <property type="entry name" value="Abhydrolase_1"/>
    <property type="match status" value="1"/>
</dbReference>
<evidence type="ECO:0000313" key="3">
    <source>
        <dbReference type="EMBL" id="WSE33712.1"/>
    </source>
</evidence>
<reference evidence="3 4" key="1">
    <citation type="journal article" date="2015" name="Int. J. Syst. Evol. Microbiol.">
        <title>Amycolatopsis rhabdoformis sp. nov., an actinomycete isolated from a tropical forest soil.</title>
        <authorList>
            <person name="Souza W.R."/>
            <person name="Silva R.E."/>
            <person name="Goodfellow M."/>
            <person name="Busarakam K."/>
            <person name="Figueiro F.S."/>
            <person name="Ferreira D."/>
            <person name="Rodrigues-Filho E."/>
            <person name="Moraes L.A.B."/>
            <person name="Zucchi T.D."/>
        </authorList>
    </citation>
    <scope>NUCLEOTIDE SEQUENCE [LARGE SCALE GENOMIC DNA]</scope>
    <source>
        <strain evidence="3 4">NCIMB 14900</strain>
    </source>
</reference>
<dbReference type="InterPro" id="IPR000639">
    <property type="entry name" value="Epox_hydrolase-like"/>
</dbReference>
<dbReference type="PANTHER" id="PTHR43433">
    <property type="entry name" value="HYDROLASE, ALPHA/BETA FOLD FAMILY PROTEIN"/>
    <property type="match status" value="1"/>
</dbReference>
<evidence type="ECO:0000313" key="4">
    <source>
        <dbReference type="Proteomes" id="UP001330812"/>
    </source>
</evidence>
<keyword evidence="1" id="KW-0575">Peroxidase</keyword>
<dbReference type="SUPFAM" id="SSF53474">
    <property type="entry name" value="alpha/beta-Hydrolases"/>
    <property type="match status" value="1"/>
</dbReference>
<dbReference type="Proteomes" id="UP001330812">
    <property type="component" value="Chromosome"/>
</dbReference>
<accession>A0ABZ1IHI4</accession>
<protein>
    <submittedName>
        <fullName evidence="3">Alpha/beta hydrolase</fullName>
    </submittedName>
</protein>
<dbReference type="PRINTS" id="PR00111">
    <property type="entry name" value="ABHYDROLASE"/>
</dbReference>
<dbReference type="InterPro" id="IPR050471">
    <property type="entry name" value="AB_hydrolase"/>
</dbReference>
<dbReference type="InterPro" id="IPR000073">
    <property type="entry name" value="AB_hydrolase_1"/>
</dbReference>
<dbReference type="EMBL" id="CP142149">
    <property type="protein sequence ID" value="WSE33712.1"/>
    <property type="molecule type" value="Genomic_DNA"/>
</dbReference>
<evidence type="ECO:0000256" key="1">
    <source>
        <dbReference type="ARBA" id="ARBA00022559"/>
    </source>
</evidence>
<dbReference type="PANTHER" id="PTHR43433:SF4">
    <property type="entry name" value="NON-HEME CHLOROPEROXIDASE-RELATED"/>
    <property type="match status" value="1"/>
</dbReference>
<keyword evidence="4" id="KW-1185">Reference proteome</keyword>
<dbReference type="RefSeq" id="WP_326836511.1">
    <property type="nucleotide sequence ID" value="NZ_CP142149.1"/>
</dbReference>
<evidence type="ECO:0000259" key="2">
    <source>
        <dbReference type="Pfam" id="PF00561"/>
    </source>
</evidence>
<gene>
    <name evidence="3" type="ORF">VSH64_16630</name>
</gene>
<dbReference type="InterPro" id="IPR029058">
    <property type="entry name" value="AB_hydrolase_fold"/>
</dbReference>
<dbReference type="GO" id="GO:0016787">
    <property type="term" value="F:hydrolase activity"/>
    <property type="evidence" value="ECO:0007669"/>
    <property type="project" value="UniProtKB-KW"/>
</dbReference>
<keyword evidence="3" id="KW-0378">Hydrolase</keyword>